<dbReference type="HOGENOM" id="CLU_974488_0_0_1"/>
<comment type="similarity">
    <text evidence="1">Belongs to the universal ribosomal protein uL13 family.</text>
</comment>
<evidence type="ECO:0000256" key="3">
    <source>
        <dbReference type="ARBA" id="ARBA00023274"/>
    </source>
</evidence>
<dbReference type="Proteomes" id="UP000006591">
    <property type="component" value="Chromosome 5"/>
</dbReference>
<evidence type="ECO:0000256" key="2">
    <source>
        <dbReference type="ARBA" id="ARBA00022980"/>
    </source>
</evidence>
<feature type="compositionally biased region" description="Basic and acidic residues" evidence="4">
    <location>
        <begin position="268"/>
        <end position="294"/>
    </location>
</feature>
<evidence type="ECO:0000313" key="5">
    <source>
        <dbReference type="EnsemblPlants" id="ONIVA05G24870.1"/>
    </source>
</evidence>
<evidence type="ECO:0000256" key="4">
    <source>
        <dbReference type="SAM" id="MobiDB-lite"/>
    </source>
</evidence>
<dbReference type="InterPro" id="IPR005822">
    <property type="entry name" value="Ribosomal_uL13"/>
</dbReference>
<dbReference type="Pfam" id="PF00572">
    <property type="entry name" value="Ribosomal_L13"/>
    <property type="match status" value="1"/>
</dbReference>
<accession>A0A0E0HHD5</accession>
<dbReference type="GO" id="GO:0003735">
    <property type="term" value="F:structural constituent of ribosome"/>
    <property type="evidence" value="ECO:0007669"/>
    <property type="project" value="InterPro"/>
</dbReference>
<keyword evidence="2" id="KW-0689">Ribosomal protein</keyword>
<name>A0A0E0HHD5_ORYNI</name>
<keyword evidence="3" id="KW-0687">Ribonucleoprotein</keyword>
<dbReference type="GO" id="GO:0005762">
    <property type="term" value="C:mitochondrial large ribosomal subunit"/>
    <property type="evidence" value="ECO:0007669"/>
    <property type="project" value="TreeGrafter"/>
</dbReference>
<evidence type="ECO:0000256" key="1">
    <source>
        <dbReference type="ARBA" id="ARBA00006227"/>
    </source>
</evidence>
<dbReference type="Gene3D" id="3.90.1180.10">
    <property type="entry name" value="Ribosomal protein L13"/>
    <property type="match status" value="1"/>
</dbReference>
<dbReference type="PANTHER" id="PTHR11545:SF2">
    <property type="entry name" value="LARGE RIBOSOMAL SUBUNIT PROTEIN UL13M"/>
    <property type="match status" value="1"/>
</dbReference>
<evidence type="ECO:0000313" key="6">
    <source>
        <dbReference type="Proteomes" id="UP000006591"/>
    </source>
</evidence>
<dbReference type="GO" id="GO:0006412">
    <property type="term" value="P:translation"/>
    <property type="evidence" value="ECO:0007669"/>
    <property type="project" value="InterPro"/>
</dbReference>
<dbReference type="PANTHER" id="PTHR11545">
    <property type="entry name" value="RIBOSOMAL PROTEIN L13"/>
    <property type="match status" value="1"/>
</dbReference>
<feature type="region of interest" description="Disordered" evidence="4">
    <location>
        <begin position="253"/>
        <end position="294"/>
    </location>
</feature>
<keyword evidence="6" id="KW-1185">Reference proteome</keyword>
<feature type="compositionally biased region" description="Low complexity" evidence="4">
    <location>
        <begin position="110"/>
        <end position="122"/>
    </location>
</feature>
<dbReference type="GO" id="GO:0017148">
    <property type="term" value="P:negative regulation of translation"/>
    <property type="evidence" value="ECO:0007669"/>
    <property type="project" value="TreeGrafter"/>
</dbReference>
<protein>
    <submittedName>
        <fullName evidence="5">Uncharacterized protein</fullName>
    </submittedName>
</protein>
<organism evidence="5">
    <name type="scientific">Oryza nivara</name>
    <name type="common">Indian wild rice</name>
    <name type="synonym">Oryza sativa f. spontanea</name>
    <dbReference type="NCBI Taxonomy" id="4536"/>
    <lineage>
        <taxon>Eukaryota</taxon>
        <taxon>Viridiplantae</taxon>
        <taxon>Streptophyta</taxon>
        <taxon>Embryophyta</taxon>
        <taxon>Tracheophyta</taxon>
        <taxon>Spermatophyta</taxon>
        <taxon>Magnoliopsida</taxon>
        <taxon>Liliopsida</taxon>
        <taxon>Poales</taxon>
        <taxon>Poaceae</taxon>
        <taxon>BOP clade</taxon>
        <taxon>Oryzoideae</taxon>
        <taxon>Oryzeae</taxon>
        <taxon>Oryzinae</taxon>
        <taxon>Oryza</taxon>
    </lineage>
</organism>
<dbReference type="EnsemblPlants" id="ONIVA05G24870.1">
    <property type="protein sequence ID" value="ONIVA05G24870.1"/>
    <property type="gene ID" value="ONIVA05G24870"/>
</dbReference>
<proteinExistence type="inferred from homology"/>
<dbReference type="SUPFAM" id="SSF52161">
    <property type="entry name" value="Ribosomal protein L13"/>
    <property type="match status" value="1"/>
</dbReference>
<dbReference type="AlphaFoldDB" id="A0A0E0HHD5"/>
<dbReference type="InterPro" id="IPR036899">
    <property type="entry name" value="Ribosomal_uL13_sf"/>
</dbReference>
<dbReference type="GO" id="GO:0003729">
    <property type="term" value="F:mRNA binding"/>
    <property type="evidence" value="ECO:0007669"/>
    <property type="project" value="TreeGrafter"/>
</dbReference>
<dbReference type="STRING" id="4536.A0A0E0HHD5"/>
<feature type="region of interest" description="Disordered" evidence="4">
    <location>
        <begin position="87"/>
        <end position="138"/>
    </location>
</feature>
<dbReference type="Gramene" id="ONIVA05G24870.1">
    <property type="protein sequence ID" value="ONIVA05G24870.1"/>
    <property type="gene ID" value="ONIVA05G24870"/>
</dbReference>
<reference evidence="5" key="1">
    <citation type="submission" date="2015-04" db="UniProtKB">
        <authorList>
            <consortium name="EnsemblPlants"/>
        </authorList>
    </citation>
    <scope>IDENTIFICATION</scope>
    <source>
        <strain evidence="5">SL10</strain>
    </source>
</reference>
<sequence length="294" mass="32046">METLKIPSKIWIQLISKMKLMFKHSAHHLDSTSDSSASTHYSYHVAAATAVADEEEMWRAFGSLCSPPPPVFHPQASPAAAAISTSSLNQTLPPPHPLSRFLSSSPEPLPDAAGGAASTSSDPTDDGEDSLASDPTEAGEDNLASLWEDAGDADDIFAADAMVDEVLVERVRAVVESTPEDQIPFALAFKVLGRLASQIAVVLQGKDKPTYAPHVENRDMCVDRDRKLRIFSGNEHSFHDRPLEPFVMPPRQVQEMRPRARRALLRAQKKEQDRAAASTKDDENAKNAKSEITA</sequence>
<reference evidence="5" key="2">
    <citation type="submission" date="2018-04" db="EMBL/GenBank/DDBJ databases">
        <title>OnivRS2 (Oryza nivara Reference Sequence Version 2).</title>
        <authorList>
            <person name="Zhang J."/>
            <person name="Kudrna D."/>
            <person name="Lee S."/>
            <person name="Talag J."/>
            <person name="Rajasekar S."/>
            <person name="Welchert J."/>
            <person name="Hsing Y.-I."/>
            <person name="Wing R.A."/>
        </authorList>
    </citation>
    <scope>NUCLEOTIDE SEQUENCE [LARGE SCALE GENOMIC DNA]</scope>
    <source>
        <strain evidence="5">SL10</strain>
    </source>
</reference>